<proteinExistence type="inferred from homology"/>
<dbReference type="InterPro" id="IPR000073">
    <property type="entry name" value="AB_hydrolase_1"/>
</dbReference>
<name>A0AAV9N8P6_9EURO</name>
<dbReference type="PRINTS" id="PR00412">
    <property type="entry name" value="EPOXHYDRLASE"/>
</dbReference>
<evidence type="ECO:0000256" key="2">
    <source>
        <dbReference type="ARBA" id="ARBA00038334"/>
    </source>
</evidence>
<dbReference type="AlphaFoldDB" id="A0AAV9N8P6"/>
<accession>A0AAV9N8P6</accession>
<feature type="domain" description="AB hydrolase-1" evidence="3">
    <location>
        <begin position="42"/>
        <end position="143"/>
    </location>
</feature>
<protein>
    <recommendedName>
        <fullName evidence="3">AB hydrolase-1 domain-containing protein</fullName>
    </recommendedName>
</protein>
<dbReference type="Proteomes" id="UP001358417">
    <property type="component" value="Unassembled WGS sequence"/>
</dbReference>
<gene>
    <name evidence="4" type="ORF">LTR84_002747</name>
</gene>
<evidence type="ECO:0000313" key="4">
    <source>
        <dbReference type="EMBL" id="KAK5051944.1"/>
    </source>
</evidence>
<comment type="similarity">
    <text evidence="2">Belongs to the AB hydrolase superfamily. Epoxide hydrolase family.</text>
</comment>
<dbReference type="EMBL" id="JAVRRD010000014">
    <property type="protein sequence ID" value="KAK5051944.1"/>
    <property type="molecule type" value="Genomic_DNA"/>
</dbReference>
<comment type="caution">
    <text evidence="4">The sequence shown here is derived from an EMBL/GenBank/DDBJ whole genome shotgun (WGS) entry which is preliminary data.</text>
</comment>
<dbReference type="GO" id="GO:0016787">
    <property type="term" value="F:hydrolase activity"/>
    <property type="evidence" value="ECO:0007669"/>
    <property type="project" value="UniProtKB-KW"/>
</dbReference>
<keyword evidence="1" id="KW-0378">Hydrolase</keyword>
<dbReference type="InterPro" id="IPR029058">
    <property type="entry name" value="AB_hydrolase_fold"/>
</dbReference>
<evidence type="ECO:0000313" key="5">
    <source>
        <dbReference type="Proteomes" id="UP001358417"/>
    </source>
</evidence>
<dbReference type="Pfam" id="PF00561">
    <property type="entry name" value="Abhydrolase_1"/>
    <property type="match status" value="1"/>
</dbReference>
<dbReference type="Gene3D" id="3.40.50.1820">
    <property type="entry name" value="alpha/beta hydrolase"/>
    <property type="match status" value="1"/>
</dbReference>
<reference evidence="4 5" key="1">
    <citation type="submission" date="2023-08" db="EMBL/GenBank/DDBJ databases">
        <title>Black Yeasts Isolated from many extreme environments.</title>
        <authorList>
            <person name="Coleine C."/>
            <person name="Stajich J.E."/>
            <person name="Selbmann L."/>
        </authorList>
    </citation>
    <scope>NUCLEOTIDE SEQUENCE [LARGE SCALE GENOMIC DNA]</scope>
    <source>
        <strain evidence="4 5">CCFEE 5792</strain>
    </source>
</reference>
<keyword evidence="5" id="KW-1185">Reference proteome</keyword>
<evidence type="ECO:0000259" key="3">
    <source>
        <dbReference type="Pfam" id="PF00561"/>
    </source>
</evidence>
<sequence>MPSAAEKTRALYESHGLTHNVTKTTSGSEVHSYISDLGPDAPILTLIHGYPQSAYEYRYLVPALKDKVSLFVPELPGYGISTPIKSSDPIPANSKRSVGNALLESLGAVFNTKSSSSPRKVIIGGHDRGARISHRLAVDFSHPPAATALGATPETNDIYKKLNITVLGTVLMDIVPTSVQWAKFADPVIASGYFHWPLLANAELAATLLDSFGGAAWARGGHTRISGPNPKSIERISADGGLDIYSENFATKEVLYYTALDYAAGSTPEVTEQDEDQKAGRKVGVPILVMFSKAKLGARTDVAAEWKQWVQTGVDYEGVGIGDGYGHYLPEEAYETVLENIYKFIEKVT</sequence>
<dbReference type="RefSeq" id="XP_064705958.1">
    <property type="nucleotide sequence ID" value="XM_064846348.1"/>
</dbReference>
<dbReference type="PANTHER" id="PTHR43329">
    <property type="entry name" value="EPOXIDE HYDROLASE"/>
    <property type="match status" value="1"/>
</dbReference>
<organism evidence="4 5">
    <name type="scientific">Exophiala bonariae</name>
    <dbReference type="NCBI Taxonomy" id="1690606"/>
    <lineage>
        <taxon>Eukaryota</taxon>
        <taxon>Fungi</taxon>
        <taxon>Dikarya</taxon>
        <taxon>Ascomycota</taxon>
        <taxon>Pezizomycotina</taxon>
        <taxon>Eurotiomycetes</taxon>
        <taxon>Chaetothyriomycetidae</taxon>
        <taxon>Chaetothyriales</taxon>
        <taxon>Herpotrichiellaceae</taxon>
        <taxon>Exophiala</taxon>
    </lineage>
</organism>
<dbReference type="GeneID" id="89970946"/>
<evidence type="ECO:0000256" key="1">
    <source>
        <dbReference type="ARBA" id="ARBA00022801"/>
    </source>
</evidence>
<dbReference type="SUPFAM" id="SSF53474">
    <property type="entry name" value="alpha/beta-Hydrolases"/>
    <property type="match status" value="1"/>
</dbReference>
<dbReference type="InterPro" id="IPR000639">
    <property type="entry name" value="Epox_hydrolase-like"/>
</dbReference>